<name>A0ACB9JQP5_9ASTR</name>
<proteinExistence type="predicted"/>
<evidence type="ECO:0000313" key="1">
    <source>
        <dbReference type="EMBL" id="KAI3822343.1"/>
    </source>
</evidence>
<reference evidence="2" key="1">
    <citation type="journal article" date="2022" name="Mol. Ecol. Resour.">
        <title>The genomes of chicory, endive, great burdock and yacon provide insights into Asteraceae palaeo-polyploidization history and plant inulin production.</title>
        <authorList>
            <person name="Fan W."/>
            <person name="Wang S."/>
            <person name="Wang H."/>
            <person name="Wang A."/>
            <person name="Jiang F."/>
            <person name="Liu H."/>
            <person name="Zhao H."/>
            <person name="Xu D."/>
            <person name="Zhang Y."/>
        </authorList>
    </citation>
    <scope>NUCLEOTIDE SEQUENCE [LARGE SCALE GENOMIC DNA]</scope>
    <source>
        <strain evidence="2">cv. Yunnan</strain>
    </source>
</reference>
<organism evidence="1 2">
    <name type="scientific">Smallanthus sonchifolius</name>
    <dbReference type="NCBI Taxonomy" id="185202"/>
    <lineage>
        <taxon>Eukaryota</taxon>
        <taxon>Viridiplantae</taxon>
        <taxon>Streptophyta</taxon>
        <taxon>Embryophyta</taxon>
        <taxon>Tracheophyta</taxon>
        <taxon>Spermatophyta</taxon>
        <taxon>Magnoliopsida</taxon>
        <taxon>eudicotyledons</taxon>
        <taxon>Gunneridae</taxon>
        <taxon>Pentapetalae</taxon>
        <taxon>asterids</taxon>
        <taxon>campanulids</taxon>
        <taxon>Asterales</taxon>
        <taxon>Asteraceae</taxon>
        <taxon>Asteroideae</taxon>
        <taxon>Heliantheae alliance</taxon>
        <taxon>Millerieae</taxon>
        <taxon>Smallanthus</taxon>
    </lineage>
</organism>
<evidence type="ECO:0000313" key="2">
    <source>
        <dbReference type="Proteomes" id="UP001056120"/>
    </source>
</evidence>
<comment type="caution">
    <text evidence="1">The sequence shown here is derived from an EMBL/GenBank/DDBJ whole genome shotgun (WGS) entry which is preliminary data.</text>
</comment>
<reference evidence="1 2" key="2">
    <citation type="journal article" date="2022" name="Mol. Ecol. Resour.">
        <title>The genomes of chicory, endive, great burdock and yacon provide insights into Asteraceae paleo-polyploidization history and plant inulin production.</title>
        <authorList>
            <person name="Fan W."/>
            <person name="Wang S."/>
            <person name="Wang H."/>
            <person name="Wang A."/>
            <person name="Jiang F."/>
            <person name="Liu H."/>
            <person name="Zhao H."/>
            <person name="Xu D."/>
            <person name="Zhang Y."/>
        </authorList>
    </citation>
    <scope>NUCLEOTIDE SEQUENCE [LARGE SCALE GENOMIC DNA]</scope>
    <source>
        <strain evidence="2">cv. Yunnan</strain>
        <tissue evidence="1">Leaves</tissue>
    </source>
</reference>
<protein>
    <submittedName>
        <fullName evidence="1">Uncharacterized protein</fullName>
    </submittedName>
</protein>
<sequence>MSSLLSSTKGVSLSPSFCLIKSFMSATKETAESNNKFEQQIDTAVAAATGSSWSDQQPFRKKSSSNSR</sequence>
<accession>A0ACB9JQP5</accession>
<keyword evidence="2" id="KW-1185">Reference proteome</keyword>
<gene>
    <name evidence="1" type="ORF">L1987_09932</name>
</gene>
<dbReference type="Proteomes" id="UP001056120">
    <property type="component" value="Linkage Group LG03"/>
</dbReference>
<dbReference type="EMBL" id="CM042020">
    <property type="protein sequence ID" value="KAI3822343.1"/>
    <property type="molecule type" value="Genomic_DNA"/>
</dbReference>